<feature type="chain" id="PRO_5046490520" description="DUF4082 domain-containing protein" evidence="1">
    <location>
        <begin position="26"/>
        <end position="175"/>
    </location>
</feature>
<dbReference type="EMBL" id="BAAALD010000020">
    <property type="protein sequence ID" value="GAA1082162.1"/>
    <property type="molecule type" value="Genomic_DNA"/>
</dbReference>
<comment type="caution">
    <text evidence="2">The sequence shown here is derived from an EMBL/GenBank/DDBJ whole genome shotgun (WGS) entry which is preliminary data.</text>
</comment>
<dbReference type="PROSITE" id="PS51257">
    <property type="entry name" value="PROKAR_LIPOPROTEIN"/>
    <property type="match status" value="1"/>
</dbReference>
<feature type="signal peptide" evidence="1">
    <location>
        <begin position="1"/>
        <end position="25"/>
    </location>
</feature>
<evidence type="ECO:0008006" key="4">
    <source>
        <dbReference type="Google" id="ProtNLM"/>
    </source>
</evidence>
<protein>
    <recommendedName>
        <fullName evidence="4">DUF4082 domain-containing protein</fullName>
    </recommendedName>
</protein>
<dbReference type="Proteomes" id="UP001499987">
    <property type="component" value="Unassembled WGS sequence"/>
</dbReference>
<name>A0ABN1TFV0_9ACTN</name>
<sequence>MMRSGGSQPVFRRFVCAVGVGAALAATSGCTVPVDAVAGISVSGDGHLLGVMMVCGHRIDGASLYVRSADPDKRVASWTADQALQPGLTTWTLDSPAAGWVATGPSAPLTAGANYTLYGWTKDNSWSSASVSFTLADRDQLTPGNVRYIDLSVAGHASAVTVPVAEFEAKACHRS</sequence>
<accession>A0ABN1TFV0</accession>
<evidence type="ECO:0000256" key="1">
    <source>
        <dbReference type="SAM" id="SignalP"/>
    </source>
</evidence>
<reference evidence="2 3" key="1">
    <citation type="journal article" date="2019" name="Int. J. Syst. Evol. Microbiol.">
        <title>The Global Catalogue of Microorganisms (GCM) 10K type strain sequencing project: providing services to taxonomists for standard genome sequencing and annotation.</title>
        <authorList>
            <consortium name="The Broad Institute Genomics Platform"/>
            <consortium name="The Broad Institute Genome Sequencing Center for Infectious Disease"/>
            <person name="Wu L."/>
            <person name="Ma J."/>
        </authorList>
    </citation>
    <scope>NUCLEOTIDE SEQUENCE [LARGE SCALE GENOMIC DNA]</scope>
    <source>
        <strain evidence="2 3">JCM 13002</strain>
    </source>
</reference>
<gene>
    <name evidence="2" type="ORF">GCM10009663_26360</name>
</gene>
<proteinExistence type="predicted"/>
<keyword evidence="3" id="KW-1185">Reference proteome</keyword>
<evidence type="ECO:0000313" key="2">
    <source>
        <dbReference type="EMBL" id="GAA1082162.1"/>
    </source>
</evidence>
<evidence type="ECO:0000313" key="3">
    <source>
        <dbReference type="Proteomes" id="UP001499987"/>
    </source>
</evidence>
<keyword evidence="1" id="KW-0732">Signal</keyword>
<organism evidence="2 3">
    <name type="scientific">Kitasatospora arboriphila</name>
    <dbReference type="NCBI Taxonomy" id="258052"/>
    <lineage>
        <taxon>Bacteria</taxon>
        <taxon>Bacillati</taxon>
        <taxon>Actinomycetota</taxon>
        <taxon>Actinomycetes</taxon>
        <taxon>Kitasatosporales</taxon>
        <taxon>Streptomycetaceae</taxon>
        <taxon>Kitasatospora</taxon>
    </lineage>
</organism>